<comment type="similarity">
    <text evidence="8">Belongs to the methyltransferase superfamily. RlmI family.</text>
</comment>
<dbReference type="InterPro" id="IPR019614">
    <property type="entry name" value="SAM-dep_methyl-trfase"/>
</dbReference>
<dbReference type="CDD" id="cd11572">
    <property type="entry name" value="RlmI_M_like"/>
    <property type="match status" value="1"/>
</dbReference>
<accession>A0ABY0C2M9</accession>
<gene>
    <name evidence="10" type="ORF">CWE12_02290</name>
</gene>
<keyword evidence="4" id="KW-0489">Methyltransferase</keyword>
<dbReference type="Proteomes" id="UP000287410">
    <property type="component" value="Unassembled WGS sequence"/>
</dbReference>
<dbReference type="Pfam" id="PF17785">
    <property type="entry name" value="PUA_3"/>
    <property type="match status" value="1"/>
</dbReference>
<dbReference type="CDD" id="cd21153">
    <property type="entry name" value="PUA_RlmI"/>
    <property type="match status" value="1"/>
</dbReference>
<dbReference type="InterPro" id="IPR029063">
    <property type="entry name" value="SAM-dependent_MTases_sf"/>
</dbReference>
<dbReference type="Gene3D" id="3.30.750.80">
    <property type="entry name" value="RNA methyltransferase domain (HRMD) like"/>
    <property type="match status" value="1"/>
</dbReference>
<dbReference type="InterPro" id="IPR041532">
    <property type="entry name" value="RlmI-like_PUA"/>
</dbReference>
<sequence length="404" mass="44544">MAGQLIIKQGKEKALLRKHPWVFTGAVAKIKGKPGLGDTVEVLDTRGNFLGRAAYSPHSQICGRIWTFDANEQVDFEFFKGRIERALRMRQAVLPEGTTGYRLIAGESDALPGITIDIYANWIVCQLLSAGAELQRGVIVEALRSVFPEHNVYERSDVDVRKKEGLEQVTGVLHGGSHGKNDVPEELVIEENGLKLYVDIVKGHKTGYYLDQRDARQAIKKYAKGKRVLNCFSYTGGFGLYAAAAGASFVRNLDMSQPSLDIAKRNLTLNGLDDVDVEHVQGDVFQLLREYLSEDKGGEKFDVIVLDPPKFVDSKASLTRACRGYKDINRLAAKLLNPGGILMTFSCSGLLSTELFQKVVADGVLDAGREMQIIDRTYQAADHPVSLPYPEGLYLKGLVVRLVG</sequence>
<dbReference type="SMART" id="SM00359">
    <property type="entry name" value="PUA"/>
    <property type="match status" value="1"/>
</dbReference>
<dbReference type="CDD" id="cd02440">
    <property type="entry name" value="AdoMet_MTases"/>
    <property type="match status" value="1"/>
</dbReference>
<dbReference type="SUPFAM" id="SSF53335">
    <property type="entry name" value="S-adenosyl-L-methionine-dependent methyltransferases"/>
    <property type="match status" value="1"/>
</dbReference>
<keyword evidence="7" id="KW-0694">RNA-binding</keyword>
<dbReference type="EMBL" id="PIPN01000001">
    <property type="protein sequence ID" value="RUO31847.1"/>
    <property type="molecule type" value="Genomic_DNA"/>
</dbReference>
<dbReference type="InterPro" id="IPR002478">
    <property type="entry name" value="PUA"/>
</dbReference>
<keyword evidence="6" id="KW-0949">S-adenosyl-L-methionine</keyword>
<keyword evidence="3" id="KW-0698">rRNA processing</keyword>
<organism evidence="10 11">
    <name type="scientific">Aliidiomarina sedimenti</name>
    <dbReference type="NCBI Taxonomy" id="1933879"/>
    <lineage>
        <taxon>Bacteria</taxon>
        <taxon>Pseudomonadati</taxon>
        <taxon>Pseudomonadota</taxon>
        <taxon>Gammaproteobacteria</taxon>
        <taxon>Alteromonadales</taxon>
        <taxon>Idiomarinaceae</taxon>
        <taxon>Aliidiomarina</taxon>
    </lineage>
</organism>
<comment type="subcellular location">
    <subcellularLocation>
        <location evidence="1">Cytoplasm</location>
    </subcellularLocation>
</comment>
<dbReference type="PROSITE" id="PS50890">
    <property type="entry name" value="PUA"/>
    <property type="match status" value="1"/>
</dbReference>
<evidence type="ECO:0000259" key="9">
    <source>
        <dbReference type="SMART" id="SM00359"/>
    </source>
</evidence>
<evidence type="ECO:0000256" key="8">
    <source>
        <dbReference type="ARBA" id="ARBA00038091"/>
    </source>
</evidence>
<comment type="caution">
    <text evidence="10">The sequence shown here is derived from an EMBL/GenBank/DDBJ whole genome shotgun (WGS) entry which is preliminary data.</text>
</comment>
<evidence type="ECO:0000256" key="6">
    <source>
        <dbReference type="ARBA" id="ARBA00022691"/>
    </source>
</evidence>
<dbReference type="PANTHER" id="PTHR42873">
    <property type="entry name" value="RIBOSOMAL RNA LARGE SUBUNIT METHYLTRANSFERASE"/>
    <property type="match status" value="1"/>
</dbReference>
<evidence type="ECO:0000313" key="11">
    <source>
        <dbReference type="Proteomes" id="UP000287410"/>
    </source>
</evidence>
<evidence type="ECO:0000256" key="1">
    <source>
        <dbReference type="ARBA" id="ARBA00004496"/>
    </source>
</evidence>
<dbReference type="Gene3D" id="2.30.130.10">
    <property type="entry name" value="PUA domain"/>
    <property type="match status" value="1"/>
</dbReference>
<dbReference type="PANTHER" id="PTHR42873:SF1">
    <property type="entry name" value="S-ADENOSYLMETHIONINE-DEPENDENT METHYLTRANSFERASE DOMAIN-CONTAINING PROTEIN"/>
    <property type="match status" value="1"/>
</dbReference>
<dbReference type="Pfam" id="PF10672">
    <property type="entry name" value="Methyltrans_SAM"/>
    <property type="match status" value="1"/>
</dbReference>
<evidence type="ECO:0000313" key="10">
    <source>
        <dbReference type="EMBL" id="RUO31847.1"/>
    </source>
</evidence>
<proteinExistence type="inferred from homology"/>
<keyword evidence="5" id="KW-0808">Transferase</keyword>
<reference evidence="10 11" key="1">
    <citation type="journal article" date="2018" name="Front. Microbiol.">
        <title>Genome-Based Analysis Reveals the Taxonomy and Diversity of the Family Idiomarinaceae.</title>
        <authorList>
            <person name="Liu Y."/>
            <person name="Lai Q."/>
            <person name="Shao Z."/>
        </authorList>
    </citation>
    <scope>NUCLEOTIDE SEQUENCE [LARGE SCALE GENOMIC DNA]</scope>
    <source>
        <strain evidence="10 11">GBSy1</strain>
    </source>
</reference>
<protein>
    <submittedName>
        <fullName evidence="10">23S rRNA (Cytosine(1962)-C(5))-methyltransferase RlmI</fullName>
    </submittedName>
</protein>
<dbReference type="RefSeq" id="WP_126788049.1">
    <property type="nucleotide sequence ID" value="NZ_PIPN01000001.1"/>
</dbReference>
<evidence type="ECO:0000256" key="2">
    <source>
        <dbReference type="ARBA" id="ARBA00022490"/>
    </source>
</evidence>
<evidence type="ECO:0000256" key="4">
    <source>
        <dbReference type="ARBA" id="ARBA00022603"/>
    </source>
</evidence>
<dbReference type="SUPFAM" id="SSF88697">
    <property type="entry name" value="PUA domain-like"/>
    <property type="match status" value="1"/>
</dbReference>
<evidence type="ECO:0000256" key="7">
    <source>
        <dbReference type="ARBA" id="ARBA00022884"/>
    </source>
</evidence>
<dbReference type="InterPro" id="IPR015947">
    <property type="entry name" value="PUA-like_sf"/>
</dbReference>
<keyword evidence="2" id="KW-0963">Cytoplasm</keyword>
<evidence type="ECO:0000256" key="5">
    <source>
        <dbReference type="ARBA" id="ARBA00022679"/>
    </source>
</evidence>
<feature type="domain" description="PUA" evidence="9">
    <location>
        <begin position="3"/>
        <end position="88"/>
    </location>
</feature>
<name>A0ABY0C2M9_9GAMM</name>
<evidence type="ECO:0000256" key="3">
    <source>
        <dbReference type="ARBA" id="ARBA00022552"/>
    </source>
</evidence>
<dbReference type="InterPro" id="IPR036974">
    <property type="entry name" value="PUA_sf"/>
</dbReference>
<keyword evidence="11" id="KW-1185">Reference proteome</keyword>
<dbReference type="Gene3D" id="3.40.50.150">
    <property type="entry name" value="Vaccinia Virus protein VP39"/>
    <property type="match status" value="1"/>
</dbReference>